<proteinExistence type="predicted"/>
<evidence type="ECO:0000313" key="6">
    <source>
        <dbReference type="Proteomes" id="UP001174156"/>
    </source>
</evidence>
<reference evidence="3" key="4">
    <citation type="submission" date="2024-01" db="EMBL/GenBank/DDBJ databases">
        <authorList>
            <person name="Macesic N."/>
        </authorList>
    </citation>
    <scope>NUCLEOTIDE SEQUENCE</scope>
    <source>
        <strain evidence="3">CPO519</strain>
    </source>
</reference>
<evidence type="ECO:0000313" key="3">
    <source>
        <dbReference type="EMBL" id="MEC5497723.1"/>
    </source>
</evidence>
<dbReference type="Proteomes" id="UP001174156">
    <property type="component" value="Unassembled WGS sequence"/>
</dbReference>
<keyword evidence="1" id="KW-1133">Transmembrane helix</keyword>
<sequence>MIISNHNDHIAGKYFNYLNKLAFFTIIPVTIGLFLAKNTGTDSFFIQKMAFSFLILSLFYLVTDSDRTIIAYNRIAKEYVKAYRGFLGHCTLIYKTFIFLLSFAFLGGIAIGFF</sequence>
<feature type="transmembrane region" description="Helical" evidence="1">
    <location>
        <begin position="92"/>
        <end position="113"/>
    </location>
</feature>
<evidence type="ECO:0000313" key="4">
    <source>
        <dbReference type="EMBL" id="RSP78150.1"/>
    </source>
</evidence>
<feature type="transmembrane region" description="Helical" evidence="1">
    <location>
        <begin position="44"/>
        <end position="62"/>
    </location>
</feature>
<evidence type="ECO:0000313" key="5">
    <source>
        <dbReference type="Proteomes" id="UP000269597"/>
    </source>
</evidence>
<evidence type="ECO:0000256" key="1">
    <source>
        <dbReference type="SAM" id="Phobius"/>
    </source>
</evidence>
<feature type="transmembrane region" description="Helical" evidence="1">
    <location>
        <begin position="21"/>
        <end position="38"/>
    </location>
</feature>
<comment type="caution">
    <text evidence="4">The sequence shown here is derived from an EMBL/GenBank/DDBJ whole genome shotgun (WGS) entry which is preliminary data.</text>
</comment>
<dbReference type="EMBL" id="RFBY01000014">
    <property type="protein sequence ID" value="RSP78150.1"/>
    <property type="molecule type" value="Genomic_DNA"/>
</dbReference>
<dbReference type="AlphaFoldDB" id="A0A1S2GB81"/>
<protein>
    <submittedName>
        <fullName evidence="4">Uncharacterized protein</fullName>
    </submittedName>
</protein>
<reference evidence="4 5" key="1">
    <citation type="submission" date="2018-10" db="EMBL/GenBank/DDBJ databases">
        <title>GWAS and RNA-Seq identify cryptic mechanisms of antimicrobial resistance in Acinetobacter baumannii.</title>
        <authorList>
            <person name="Sahl J.W."/>
        </authorList>
    </citation>
    <scope>NUCLEOTIDE SEQUENCE [LARGE SCALE GENOMIC DNA]</scope>
    <source>
        <strain evidence="4 5">TG31299</strain>
    </source>
</reference>
<keyword evidence="1" id="KW-0812">Transmembrane</keyword>
<dbReference type="Proteomes" id="UP000269597">
    <property type="component" value="Unassembled WGS sequence"/>
</dbReference>
<organism evidence="4 5">
    <name type="scientific">Acinetobacter baumannii</name>
    <dbReference type="NCBI Taxonomy" id="470"/>
    <lineage>
        <taxon>Bacteria</taxon>
        <taxon>Pseudomonadati</taxon>
        <taxon>Pseudomonadota</taxon>
        <taxon>Gammaproteobacteria</taxon>
        <taxon>Moraxellales</taxon>
        <taxon>Moraxellaceae</taxon>
        <taxon>Acinetobacter</taxon>
        <taxon>Acinetobacter calcoaceticus/baumannii complex</taxon>
    </lineage>
</organism>
<keyword evidence="1" id="KW-0472">Membrane</keyword>
<reference evidence="3 6" key="2">
    <citation type="journal article" date="2023" name="Nat. Commun.">
        <title>Genomic dissection of endemic carbapenem resistance reveals metallo-beta-lactamase dissemination through clonal, plasmid and integron transfer.</title>
        <authorList>
            <person name="Macesic N."/>
            <person name="Hawkey J."/>
            <person name="Vezina B."/>
            <person name="Wisniewski J.A."/>
            <person name="Cottingham H."/>
            <person name="Blakeway L.V."/>
            <person name="Harshegyi T."/>
            <person name="Pragastis K."/>
            <person name="Badoordeen G.Z."/>
            <person name="Dennison A."/>
            <person name="Spelman D.W."/>
            <person name="Jenney A.W.J."/>
            <person name="Peleg A.Y."/>
        </authorList>
    </citation>
    <scope>NUCLEOTIDE SEQUENCE [LARGE SCALE GENOMIC DNA]</scope>
    <source>
        <strain evidence="3 6">CPO519</strain>
    </source>
</reference>
<reference evidence="2" key="3">
    <citation type="submission" date="2023-01" db="EMBL/GenBank/DDBJ databases">
        <title>Genomic dissection of endemic carbapenem resistance: metallo-beta-lactamase gene dissemination through clonal, plasmid and integron transfer pathways.</title>
        <authorList>
            <person name="Macesic N."/>
        </authorList>
    </citation>
    <scope>NUCLEOTIDE SEQUENCE</scope>
    <source>
        <strain evidence="2">CPO519</strain>
    </source>
</reference>
<dbReference type="EMBL" id="JARTMM020000001">
    <property type="protein sequence ID" value="MEC5497723.1"/>
    <property type="molecule type" value="Genomic_DNA"/>
</dbReference>
<accession>A0A1S2GB81</accession>
<gene>
    <name evidence="4" type="ORF">EA722_06140</name>
    <name evidence="3" type="ORF">P9867_014990</name>
    <name evidence="2" type="ORF">P9867_06495</name>
</gene>
<evidence type="ECO:0000313" key="2">
    <source>
        <dbReference type="EMBL" id="MDK4881371.1"/>
    </source>
</evidence>
<dbReference type="RefSeq" id="WP_038343040.1">
    <property type="nucleotide sequence ID" value="NZ_AP024802.1"/>
</dbReference>
<dbReference type="EMBL" id="JARTMM010000017">
    <property type="protein sequence ID" value="MDK4881371.1"/>
    <property type="molecule type" value="Genomic_DNA"/>
</dbReference>
<name>A0A1S2GB81_ACIBA</name>